<dbReference type="InterPro" id="IPR009050">
    <property type="entry name" value="Globin-like_sf"/>
</dbReference>
<dbReference type="KEGG" id="cee:CENDO_08925"/>
<dbReference type="InterPro" id="IPR044203">
    <property type="entry name" value="GlbO/GLB3-like"/>
</dbReference>
<protein>
    <submittedName>
        <fullName evidence="6">Group 2 truncated hemoglobin GlbO</fullName>
    </submittedName>
</protein>
<dbReference type="PANTHER" id="PTHR47366:SF1">
    <property type="entry name" value="TWO-ON-TWO HEMOGLOBIN-3"/>
    <property type="match status" value="1"/>
</dbReference>
<reference evidence="6 7" key="1">
    <citation type="submission" date="2019-04" db="EMBL/GenBank/DDBJ databases">
        <title>Corynebacterium endometrii sp. nov., isolated from the uterus of a cow with endometritis.</title>
        <authorList>
            <person name="Ballas P."/>
            <person name="Ruckert C."/>
            <person name="Wagener K."/>
            <person name="Drillich M."/>
            <person name="Kaempfer P."/>
            <person name="Busse H.-J."/>
            <person name="Ehling-Schulz M."/>
        </authorList>
    </citation>
    <scope>NUCLEOTIDE SEQUENCE [LARGE SCALE GENOMIC DNA]</scope>
    <source>
        <strain evidence="6 7">LMM-1653</strain>
    </source>
</reference>
<dbReference type="PANTHER" id="PTHR47366">
    <property type="entry name" value="TWO-ON-TWO HEMOGLOBIN-3"/>
    <property type="match status" value="1"/>
</dbReference>
<dbReference type="EMBL" id="CP039247">
    <property type="protein sequence ID" value="QCB29053.1"/>
    <property type="molecule type" value="Genomic_DNA"/>
</dbReference>
<sequence length="138" mass="15995">MQIDRGKPVNVFEEVGGWPTFEKLVAGFYQRVSSDDILGPMYPEDDMDGARDRLTWFLGQYWGGPQLFTAERGHPALRMRHARFTIDDAAAKRWLKLMGESLDEIDEETIAPAYRAIMWEHMERVANMLINHNPAFHQ</sequence>
<accession>A0A4P7QHD8</accession>
<dbReference type="RefSeq" id="WP_136141701.1">
    <property type="nucleotide sequence ID" value="NZ_CP039247.1"/>
</dbReference>
<evidence type="ECO:0000256" key="5">
    <source>
        <dbReference type="ARBA" id="ARBA00034496"/>
    </source>
</evidence>
<dbReference type="GO" id="GO:0046872">
    <property type="term" value="F:metal ion binding"/>
    <property type="evidence" value="ECO:0007669"/>
    <property type="project" value="UniProtKB-KW"/>
</dbReference>
<evidence type="ECO:0000256" key="1">
    <source>
        <dbReference type="ARBA" id="ARBA00022448"/>
    </source>
</evidence>
<dbReference type="Gene3D" id="1.10.490.10">
    <property type="entry name" value="Globins"/>
    <property type="match status" value="1"/>
</dbReference>
<dbReference type="GO" id="GO:0019825">
    <property type="term" value="F:oxygen binding"/>
    <property type="evidence" value="ECO:0007669"/>
    <property type="project" value="InterPro"/>
</dbReference>
<dbReference type="InterPro" id="IPR001486">
    <property type="entry name" value="Hemoglobin_trunc"/>
</dbReference>
<dbReference type="Proteomes" id="UP000296352">
    <property type="component" value="Chromosome"/>
</dbReference>
<name>A0A4P7QHD8_9CORY</name>
<dbReference type="OrthoDB" id="9790913at2"/>
<evidence type="ECO:0000256" key="4">
    <source>
        <dbReference type="ARBA" id="ARBA00023004"/>
    </source>
</evidence>
<keyword evidence="4" id="KW-0408">Iron</keyword>
<dbReference type="GO" id="GO:0005344">
    <property type="term" value="F:oxygen carrier activity"/>
    <property type="evidence" value="ECO:0007669"/>
    <property type="project" value="InterPro"/>
</dbReference>
<keyword evidence="2" id="KW-0349">Heme</keyword>
<dbReference type="Pfam" id="PF01152">
    <property type="entry name" value="Bac_globin"/>
    <property type="match status" value="1"/>
</dbReference>
<proteinExistence type="inferred from homology"/>
<dbReference type="GO" id="GO:0020037">
    <property type="term" value="F:heme binding"/>
    <property type="evidence" value="ECO:0007669"/>
    <property type="project" value="InterPro"/>
</dbReference>
<keyword evidence="3" id="KW-0479">Metal-binding</keyword>
<evidence type="ECO:0000313" key="6">
    <source>
        <dbReference type="EMBL" id="QCB29053.1"/>
    </source>
</evidence>
<evidence type="ECO:0000256" key="2">
    <source>
        <dbReference type="ARBA" id="ARBA00022617"/>
    </source>
</evidence>
<keyword evidence="1" id="KW-0813">Transport</keyword>
<dbReference type="InterPro" id="IPR012292">
    <property type="entry name" value="Globin/Proto"/>
</dbReference>
<organism evidence="6 7">
    <name type="scientific">Corynebacterium endometrii</name>
    <dbReference type="NCBI Taxonomy" id="2488819"/>
    <lineage>
        <taxon>Bacteria</taxon>
        <taxon>Bacillati</taxon>
        <taxon>Actinomycetota</taxon>
        <taxon>Actinomycetes</taxon>
        <taxon>Mycobacteriales</taxon>
        <taxon>Corynebacteriaceae</taxon>
        <taxon>Corynebacterium</taxon>
    </lineage>
</organism>
<dbReference type="SUPFAM" id="SSF46458">
    <property type="entry name" value="Globin-like"/>
    <property type="match status" value="1"/>
</dbReference>
<gene>
    <name evidence="6" type="primary">glbO</name>
    <name evidence="6" type="ORF">CENDO_08925</name>
</gene>
<comment type="similarity">
    <text evidence="5">Belongs to the truncated hemoglobin family. Group II subfamily.</text>
</comment>
<evidence type="ECO:0000313" key="7">
    <source>
        <dbReference type="Proteomes" id="UP000296352"/>
    </source>
</evidence>
<dbReference type="AlphaFoldDB" id="A0A4P7QHD8"/>
<evidence type="ECO:0000256" key="3">
    <source>
        <dbReference type="ARBA" id="ARBA00022723"/>
    </source>
</evidence>
<keyword evidence="7" id="KW-1185">Reference proteome</keyword>